<evidence type="ECO:0000313" key="2">
    <source>
        <dbReference type="EMBL" id="MFD2247252.1"/>
    </source>
</evidence>
<evidence type="ECO:0000313" key="3">
    <source>
        <dbReference type="Proteomes" id="UP001597374"/>
    </source>
</evidence>
<feature type="signal peptide" evidence="1">
    <location>
        <begin position="1"/>
        <end position="21"/>
    </location>
</feature>
<dbReference type="Pfam" id="PF04170">
    <property type="entry name" value="NlpE"/>
    <property type="match status" value="1"/>
</dbReference>
<protein>
    <submittedName>
        <fullName evidence="2">Copper resistance protein NlpE</fullName>
    </submittedName>
</protein>
<proteinExistence type="predicted"/>
<comment type="caution">
    <text evidence="2">The sequence shown here is derived from an EMBL/GenBank/DDBJ whole genome shotgun (WGS) entry which is preliminary data.</text>
</comment>
<dbReference type="Proteomes" id="UP001597374">
    <property type="component" value="Unassembled WGS sequence"/>
</dbReference>
<dbReference type="InterPro" id="IPR007298">
    <property type="entry name" value="Cu-R_lipoprotein_NlpE"/>
</dbReference>
<keyword evidence="1" id="KW-0732">Signal</keyword>
<dbReference type="EMBL" id="JBHUIM010000002">
    <property type="protein sequence ID" value="MFD2247252.1"/>
    <property type="molecule type" value="Genomic_DNA"/>
</dbReference>
<sequence length="180" mass="19401">MKTLSSLFLMAALFVSVSASAQSSYEAWRKSAGKKAKTTETTAKATTTSTKAAKSVKTSAKEAAIAAPAGFFSGTVPCADCEGIKMELNLNGSPKGQGRTFTLKQTYLGKPAGKNNTTSNGTWFLAKGNHDDPNVLILQLIPKGNYEPIYFQQLSGSELKMLDRKQNAIKSKHNYNLKKQ</sequence>
<reference evidence="3" key="1">
    <citation type="journal article" date="2019" name="Int. J. Syst. Evol. Microbiol.">
        <title>The Global Catalogue of Microorganisms (GCM) 10K type strain sequencing project: providing services to taxonomists for standard genome sequencing and annotation.</title>
        <authorList>
            <consortium name="The Broad Institute Genomics Platform"/>
            <consortium name="The Broad Institute Genome Sequencing Center for Infectious Disease"/>
            <person name="Wu L."/>
            <person name="Ma J."/>
        </authorList>
    </citation>
    <scope>NUCLEOTIDE SEQUENCE [LARGE SCALE GENOMIC DNA]</scope>
    <source>
        <strain evidence="3">CGMCC 4.1782</strain>
    </source>
</reference>
<name>A0ABW5D078_9BACT</name>
<accession>A0ABW5D078</accession>
<evidence type="ECO:0000256" key="1">
    <source>
        <dbReference type="SAM" id="SignalP"/>
    </source>
</evidence>
<feature type="chain" id="PRO_5047502502" evidence="1">
    <location>
        <begin position="22"/>
        <end position="180"/>
    </location>
</feature>
<dbReference type="Gene3D" id="2.40.128.640">
    <property type="match status" value="1"/>
</dbReference>
<organism evidence="2 3">
    <name type="scientific">Pontibacter ruber</name>
    <dbReference type="NCBI Taxonomy" id="1343895"/>
    <lineage>
        <taxon>Bacteria</taxon>
        <taxon>Pseudomonadati</taxon>
        <taxon>Bacteroidota</taxon>
        <taxon>Cytophagia</taxon>
        <taxon>Cytophagales</taxon>
        <taxon>Hymenobacteraceae</taxon>
        <taxon>Pontibacter</taxon>
    </lineage>
</organism>
<keyword evidence="3" id="KW-1185">Reference proteome</keyword>
<dbReference type="RefSeq" id="WP_250430188.1">
    <property type="nucleotide sequence ID" value="NZ_JALPRR010000003.1"/>
</dbReference>
<gene>
    <name evidence="2" type="ORF">ACFSKP_13370</name>
</gene>